<dbReference type="RefSeq" id="WP_371756053.1">
    <property type="nucleotide sequence ID" value="NZ_JAYJLD010000059.1"/>
</dbReference>
<proteinExistence type="predicted"/>
<dbReference type="SUPFAM" id="SSF46955">
    <property type="entry name" value="Putative DNA-binding domain"/>
    <property type="match status" value="1"/>
</dbReference>
<reference evidence="1" key="1">
    <citation type="submission" date="2023-12" db="EMBL/GenBank/DDBJ databases">
        <title>Fervidustalea candida gen. nov., sp. nov., a novel member of the family Paenibacillaceae isolated from a geothermal area.</title>
        <authorList>
            <person name="Li W.-J."/>
            <person name="Jiao J.-Y."/>
            <person name="Chen Y."/>
        </authorList>
    </citation>
    <scope>NUCLEOTIDE SEQUENCE</scope>
    <source>
        <strain evidence="1">SYSU GA230002</strain>
    </source>
</reference>
<dbReference type="EMBL" id="JAYJLD010000059">
    <property type="protein sequence ID" value="MEB3103929.1"/>
    <property type="molecule type" value="Genomic_DNA"/>
</dbReference>
<comment type="caution">
    <text evidence="1">The sequence shown here is derived from an EMBL/GenBank/DDBJ whole genome shotgun (WGS) entry which is preliminary data.</text>
</comment>
<dbReference type="Proteomes" id="UP001310386">
    <property type="component" value="Unassembled WGS sequence"/>
</dbReference>
<evidence type="ECO:0000313" key="1">
    <source>
        <dbReference type="EMBL" id="MEB3103929.1"/>
    </source>
</evidence>
<keyword evidence="2" id="KW-1185">Reference proteome</keyword>
<protein>
    <recommendedName>
        <fullName evidence="3">Helix-turn-helix domain-containing protein</fullName>
    </recommendedName>
</protein>
<dbReference type="InterPro" id="IPR009061">
    <property type="entry name" value="DNA-bd_dom_put_sf"/>
</dbReference>
<evidence type="ECO:0008006" key="3">
    <source>
        <dbReference type="Google" id="ProtNLM"/>
    </source>
</evidence>
<name>A0ABU5ZN41_9BACL</name>
<evidence type="ECO:0000313" key="2">
    <source>
        <dbReference type="Proteomes" id="UP001310386"/>
    </source>
</evidence>
<sequence length="228" mass="26396">MAISQEDRNLFVQVLDTFKEKPQEASVVLKVLVTFLQKTTPVKVDLQDNVRDILERHLYNVNNPVIFEELKKYWGIVATVAQQEDVGKSYTTGQLARFFGVSITTINKWIATGRLIGVERADRNKHARISDSTIWVSPTGEHIPVRDVVERFVESESQELNTIDMDEARYKVERLKEIVKTINFFEERYGGSYEKVVGEKGDPFTTDDWQWGREGKEWKNLLREIGDL</sequence>
<accession>A0ABU5ZN41</accession>
<gene>
    <name evidence="1" type="ORF">VF724_20135</name>
</gene>
<organism evidence="1 2">
    <name type="scientific">Ferviditalea candida</name>
    <dbReference type="NCBI Taxonomy" id="3108399"/>
    <lineage>
        <taxon>Bacteria</taxon>
        <taxon>Bacillati</taxon>
        <taxon>Bacillota</taxon>
        <taxon>Bacilli</taxon>
        <taxon>Bacillales</taxon>
        <taxon>Paenibacillaceae</taxon>
        <taxon>Ferviditalea</taxon>
    </lineage>
</organism>